<proteinExistence type="predicted"/>
<organism evidence="1 2">
    <name type="scientific">Popillia japonica</name>
    <name type="common">Japanese beetle</name>
    <dbReference type="NCBI Taxonomy" id="7064"/>
    <lineage>
        <taxon>Eukaryota</taxon>
        <taxon>Metazoa</taxon>
        <taxon>Ecdysozoa</taxon>
        <taxon>Arthropoda</taxon>
        <taxon>Hexapoda</taxon>
        <taxon>Insecta</taxon>
        <taxon>Pterygota</taxon>
        <taxon>Neoptera</taxon>
        <taxon>Endopterygota</taxon>
        <taxon>Coleoptera</taxon>
        <taxon>Polyphaga</taxon>
        <taxon>Scarabaeiformia</taxon>
        <taxon>Scarabaeidae</taxon>
        <taxon>Rutelinae</taxon>
        <taxon>Popillia</taxon>
    </lineage>
</organism>
<comment type="caution">
    <text evidence="1">The sequence shown here is derived from an EMBL/GenBank/DDBJ whole genome shotgun (WGS) entry which is preliminary data.</text>
</comment>
<dbReference type="Proteomes" id="UP001458880">
    <property type="component" value="Unassembled WGS sequence"/>
</dbReference>
<sequence>MLKSSTLKKWNSEDLQVVILYVKFPVVKDEDILNVLNEEQVIEKSDDEQEPVEGRSNSILRKYFKR</sequence>
<evidence type="ECO:0000313" key="1">
    <source>
        <dbReference type="EMBL" id="KAK9687438.1"/>
    </source>
</evidence>
<protein>
    <submittedName>
        <fullName evidence="1">Uncharacterized protein</fullName>
    </submittedName>
</protein>
<evidence type="ECO:0000313" key="2">
    <source>
        <dbReference type="Proteomes" id="UP001458880"/>
    </source>
</evidence>
<name>A0AAW1ID94_POPJA</name>
<accession>A0AAW1ID94</accession>
<gene>
    <name evidence="1" type="ORF">QE152_g36272</name>
</gene>
<reference evidence="1 2" key="1">
    <citation type="journal article" date="2024" name="BMC Genomics">
        <title>De novo assembly and annotation of Popillia japonica's genome with initial clues to its potential as an invasive pest.</title>
        <authorList>
            <person name="Cucini C."/>
            <person name="Boschi S."/>
            <person name="Funari R."/>
            <person name="Cardaioli E."/>
            <person name="Iannotti N."/>
            <person name="Marturano G."/>
            <person name="Paoli F."/>
            <person name="Bruttini M."/>
            <person name="Carapelli A."/>
            <person name="Frati F."/>
            <person name="Nardi F."/>
        </authorList>
    </citation>
    <scope>NUCLEOTIDE SEQUENCE [LARGE SCALE GENOMIC DNA]</scope>
    <source>
        <strain evidence="1">DMR45628</strain>
    </source>
</reference>
<dbReference type="EMBL" id="JASPKY010000643">
    <property type="protein sequence ID" value="KAK9687438.1"/>
    <property type="molecule type" value="Genomic_DNA"/>
</dbReference>
<dbReference type="AlphaFoldDB" id="A0AAW1ID94"/>
<keyword evidence="2" id="KW-1185">Reference proteome</keyword>